<dbReference type="InterPro" id="IPR037401">
    <property type="entry name" value="SnoaL-like"/>
</dbReference>
<evidence type="ECO:0000313" key="3">
    <source>
        <dbReference type="EMBL" id="GAC81322.1"/>
    </source>
</evidence>
<sequence>MAEVKTSTLVRTLLSTVSAVIVAVALAACGSSDSGQASEGDRTSQEANRTLVVDFYNGFFNSHDINAASVVADDYKQHNPQVPDGKAPFVSYFADYFRANPQASNRIVRSATDADLVYLHVHSASGPGDRGQAVVDIFRVADGKIVEHWDVIQDVPAESANGNSMF</sequence>
<proteinExistence type="predicted"/>
<evidence type="ECO:0000256" key="1">
    <source>
        <dbReference type="SAM" id="SignalP"/>
    </source>
</evidence>
<gene>
    <name evidence="3" type="ORF">GM1_032_00220</name>
</gene>
<dbReference type="Gene3D" id="3.10.450.50">
    <property type="match status" value="1"/>
</dbReference>
<dbReference type="AlphaFoldDB" id="M3UZC3"/>
<keyword evidence="4" id="KW-1185">Reference proteome</keyword>
<name>M3UZC3_GORML</name>
<protein>
    <recommendedName>
        <fullName evidence="2">SnoaL-like domain-containing protein</fullName>
    </recommendedName>
</protein>
<dbReference type="SUPFAM" id="SSF54427">
    <property type="entry name" value="NTF2-like"/>
    <property type="match status" value="1"/>
</dbReference>
<feature type="signal peptide" evidence="1">
    <location>
        <begin position="1"/>
        <end position="27"/>
    </location>
</feature>
<dbReference type="Proteomes" id="UP000035009">
    <property type="component" value="Unassembled WGS sequence"/>
</dbReference>
<dbReference type="STRING" id="410332.SAMN04488550_1237"/>
<dbReference type="Pfam" id="PF12680">
    <property type="entry name" value="SnoaL_2"/>
    <property type="match status" value="1"/>
</dbReference>
<comment type="caution">
    <text evidence="3">The sequence shown here is derived from an EMBL/GenBank/DDBJ whole genome shotgun (WGS) entry which is preliminary data.</text>
</comment>
<dbReference type="eggNOG" id="COG4922">
    <property type="taxonomic scope" value="Bacteria"/>
</dbReference>
<dbReference type="PROSITE" id="PS51257">
    <property type="entry name" value="PROKAR_LIPOPROTEIN"/>
    <property type="match status" value="1"/>
</dbReference>
<keyword evidence="1" id="KW-0732">Signal</keyword>
<feature type="chain" id="PRO_5039637545" description="SnoaL-like domain-containing protein" evidence="1">
    <location>
        <begin position="28"/>
        <end position="166"/>
    </location>
</feature>
<dbReference type="InterPro" id="IPR032710">
    <property type="entry name" value="NTF2-like_dom_sf"/>
</dbReference>
<dbReference type="PANTHER" id="PTHR38436:SF1">
    <property type="entry name" value="ESTER CYCLASE"/>
    <property type="match status" value="1"/>
</dbReference>
<dbReference type="PANTHER" id="PTHR38436">
    <property type="entry name" value="POLYKETIDE CYCLASE SNOAL-LIKE DOMAIN"/>
    <property type="match status" value="1"/>
</dbReference>
<evidence type="ECO:0000313" key="4">
    <source>
        <dbReference type="Proteomes" id="UP000035009"/>
    </source>
</evidence>
<accession>M3UZC3</accession>
<feature type="domain" description="SnoaL-like" evidence="2">
    <location>
        <begin position="53"/>
        <end position="148"/>
    </location>
</feature>
<evidence type="ECO:0000259" key="2">
    <source>
        <dbReference type="Pfam" id="PF12680"/>
    </source>
</evidence>
<reference evidence="3 4" key="1">
    <citation type="submission" date="2013-02" db="EMBL/GenBank/DDBJ databases">
        <title>Whole genome shotgun sequence of Gordonia malaquae NBRC 108250.</title>
        <authorList>
            <person name="Yoshida I."/>
            <person name="Hosoyama A."/>
            <person name="Tsuchikane K."/>
            <person name="Ando Y."/>
            <person name="Baba S."/>
            <person name="Ohji S."/>
            <person name="Hamada M."/>
            <person name="Tamura T."/>
            <person name="Yamazoe A."/>
            <person name="Yamazaki S."/>
            <person name="Fujita N."/>
        </authorList>
    </citation>
    <scope>NUCLEOTIDE SEQUENCE [LARGE SCALE GENOMIC DNA]</scope>
    <source>
        <strain evidence="3 4">NBRC 108250</strain>
    </source>
</reference>
<dbReference type="EMBL" id="BAOP01000032">
    <property type="protein sequence ID" value="GAC81322.1"/>
    <property type="molecule type" value="Genomic_DNA"/>
</dbReference>
<dbReference type="InterPro" id="IPR009959">
    <property type="entry name" value="Cyclase_SnoaL-like"/>
</dbReference>
<dbReference type="GO" id="GO:0030638">
    <property type="term" value="P:polyketide metabolic process"/>
    <property type="evidence" value="ECO:0007669"/>
    <property type="project" value="InterPro"/>
</dbReference>
<organism evidence="3 4">
    <name type="scientific">Gordonia malaquae NBRC 108250</name>
    <dbReference type="NCBI Taxonomy" id="1223542"/>
    <lineage>
        <taxon>Bacteria</taxon>
        <taxon>Bacillati</taxon>
        <taxon>Actinomycetota</taxon>
        <taxon>Actinomycetes</taxon>
        <taxon>Mycobacteriales</taxon>
        <taxon>Gordoniaceae</taxon>
        <taxon>Gordonia</taxon>
    </lineage>
</organism>